<comment type="subcellular location">
    <subcellularLocation>
        <location evidence="1">Secreted</location>
    </subcellularLocation>
</comment>
<evidence type="ECO:0000313" key="9">
    <source>
        <dbReference type="EMBL" id="KAG5674021.1"/>
    </source>
</evidence>
<dbReference type="GO" id="GO:0004252">
    <property type="term" value="F:serine-type endopeptidase activity"/>
    <property type="evidence" value="ECO:0007669"/>
    <property type="project" value="InterPro"/>
</dbReference>
<dbReference type="OrthoDB" id="10059102at2759"/>
<dbReference type="Pfam" id="PF00089">
    <property type="entry name" value="Trypsin"/>
    <property type="match status" value="1"/>
</dbReference>
<dbReference type="GO" id="GO:0005615">
    <property type="term" value="C:extracellular space"/>
    <property type="evidence" value="ECO:0007669"/>
    <property type="project" value="TreeGrafter"/>
</dbReference>
<organism evidence="9 10">
    <name type="scientific">Polypedilum vanderplanki</name>
    <name type="common">Sleeping chironomid midge</name>
    <dbReference type="NCBI Taxonomy" id="319348"/>
    <lineage>
        <taxon>Eukaryota</taxon>
        <taxon>Metazoa</taxon>
        <taxon>Ecdysozoa</taxon>
        <taxon>Arthropoda</taxon>
        <taxon>Hexapoda</taxon>
        <taxon>Insecta</taxon>
        <taxon>Pterygota</taxon>
        <taxon>Neoptera</taxon>
        <taxon>Endopterygota</taxon>
        <taxon>Diptera</taxon>
        <taxon>Nematocera</taxon>
        <taxon>Chironomoidea</taxon>
        <taxon>Chironomidae</taxon>
        <taxon>Chironominae</taxon>
        <taxon>Polypedilum</taxon>
        <taxon>Polypedilum</taxon>
    </lineage>
</organism>
<protein>
    <recommendedName>
        <fullName evidence="8">Peptidase S1 domain-containing protein</fullName>
    </recommendedName>
</protein>
<keyword evidence="3" id="KW-0645">Protease</keyword>
<evidence type="ECO:0000313" key="10">
    <source>
        <dbReference type="Proteomes" id="UP001107558"/>
    </source>
</evidence>
<dbReference type="Proteomes" id="UP001107558">
    <property type="component" value="Chromosome 3"/>
</dbReference>
<dbReference type="EMBL" id="JADBJN010000003">
    <property type="protein sequence ID" value="KAG5674021.1"/>
    <property type="molecule type" value="Genomic_DNA"/>
</dbReference>
<dbReference type="PROSITE" id="PS50240">
    <property type="entry name" value="TRYPSIN_DOM"/>
    <property type="match status" value="1"/>
</dbReference>
<dbReference type="FunFam" id="2.40.10.10:FF:000002">
    <property type="entry name" value="Transmembrane protease serine"/>
    <property type="match status" value="1"/>
</dbReference>
<keyword evidence="5" id="KW-0720">Serine protease</keyword>
<dbReference type="PANTHER" id="PTHR24264:SF65">
    <property type="entry name" value="SRCR DOMAIN-CONTAINING PROTEIN"/>
    <property type="match status" value="1"/>
</dbReference>
<sequence>MPRALAIPTVNQVCHLAGWGVTHEIRVRPHPILLRVELDIISIEFCNGTNSYNGNIPTFSFCAGTVDGSRDACFGDSGGGLICNNQIAGVVSFGFGCGRRNFPGVYVAVSPFNLWIQECINSNLPHEEIPRPPVRPSSVSANSPLKIQLLILVTFAIVKLSRNLNNTNQITSFSCILVNQNFLNYLFFNSKKMEEDFEKLSIEKYNKQQKLLEKIAASLKHQDEKKLARDSLETLSVLSNHSTTPYTKTISQTIAELKQYTKDQQQKSKEIDEKLEKIHETLENFDNINIKIKPEEKNIEASDSKTVSYKTRVHQIKVEGLNHEESSSELWVPYSTAKKIKPPTIRETKASKLKTNFLKNKFFDDQNSQLKSETLKSKLNSVKKPTNKIETPKVNKKVQNVNQSVKKILDNAKEKHKNNYLQNNMKTVSLNVQNLQLSG</sequence>
<evidence type="ECO:0000256" key="4">
    <source>
        <dbReference type="ARBA" id="ARBA00022801"/>
    </source>
</evidence>
<accession>A0A9J6BWY2</accession>
<keyword evidence="4" id="KW-0378">Hydrolase</keyword>
<name>A0A9J6BWY2_POLVA</name>
<evidence type="ECO:0000256" key="6">
    <source>
        <dbReference type="ARBA" id="ARBA00023157"/>
    </source>
</evidence>
<dbReference type="SUPFAM" id="SSF50494">
    <property type="entry name" value="Trypsin-like serine proteases"/>
    <property type="match status" value="1"/>
</dbReference>
<dbReference type="CDD" id="cd00190">
    <property type="entry name" value="Tryp_SPc"/>
    <property type="match status" value="1"/>
</dbReference>
<dbReference type="SMART" id="SM00020">
    <property type="entry name" value="Tryp_SPc"/>
    <property type="match status" value="1"/>
</dbReference>
<proteinExistence type="inferred from homology"/>
<evidence type="ECO:0000256" key="5">
    <source>
        <dbReference type="ARBA" id="ARBA00022825"/>
    </source>
</evidence>
<dbReference type="InterPro" id="IPR001254">
    <property type="entry name" value="Trypsin_dom"/>
</dbReference>
<evidence type="ECO:0000256" key="1">
    <source>
        <dbReference type="ARBA" id="ARBA00004613"/>
    </source>
</evidence>
<dbReference type="InterPro" id="IPR009003">
    <property type="entry name" value="Peptidase_S1_PA"/>
</dbReference>
<keyword evidence="10" id="KW-1185">Reference proteome</keyword>
<keyword evidence="2" id="KW-0964">Secreted</keyword>
<dbReference type="GO" id="GO:0006508">
    <property type="term" value="P:proteolysis"/>
    <property type="evidence" value="ECO:0007669"/>
    <property type="project" value="UniProtKB-KW"/>
</dbReference>
<dbReference type="PANTHER" id="PTHR24264">
    <property type="entry name" value="TRYPSIN-RELATED"/>
    <property type="match status" value="1"/>
</dbReference>
<feature type="domain" description="Peptidase S1" evidence="8">
    <location>
        <begin position="1"/>
        <end position="121"/>
    </location>
</feature>
<keyword evidence="6" id="KW-1015">Disulfide bond</keyword>
<dbReference type="InterPro" id="IPR050127">
    <property type="entry name" value="Serine_Proteases_S1"/>
</dbReference>
<comment type="caution">
    <text evidence="9">The sequence shown here is derived from an EMBL/GenBank/DDBJ whole genome shotgun (WGS) entry which is preliminary data.</text>
</comment>
<reference evidence="9" key="1">
    <citation type="submission" date="2021-03" db="EMBL/GenBank/DDBJ databases">
        <title>Chromosome level genome of the anhydrobiotic midge Polypedilum vanderplanki.</title>
        <authorList>
            <person name="Yoshida Y."/>
            <person name="Kikawada T."/>
            <person name="Gusev O."/>
        </authorList>
    </citation>
    <scope>NUCLEOTIDE SEQUENCE</scope>
    <source>
        <strain evidence="9">NIAS01</strain>
        <tissue evidence="9">Whole body or cell culture</tissue>
    </source>
</reference>
<comment type="similarity">
    <text evidence="7">Belongs to the peptidase S1 family. CLIP subfamily.</text>
</comment>
<gene>
    <name evidence="9" type="ORF">PVAND_004013</name>
</gene>
<evidence type="ECO:0000256" key="3">
    <source>
        <dbReference type="ARBA" id="ARBA00022670"/>
    </source>
</evidence>
<evidence type="ECO:0000256" key="2">
    <source>
        <dbReference type="ARBA" id="ARBA00022525"/>
    </source>
</evidence>
<dbReference type="Gene3D" id="2.40.10.10">
    <property type="entry name" value="Trypsin-like serine proteases"/>
    <property type="match status" value="1"/>
</dbReference>
<dbReference type="AlphaFoldDB" id="A0A9J6BWY2"/>
<evidence type="ECO:0000256" key="7">
    <source>
        <dbReference type="ARBA" id="ARBA00024195"/>
    </source>
</evidence>
<evidence type="ECO:0000259" key="8">
    <source>
        <dbReference type="PROSITE" id="PS50240"/>
    </source>
</evidence>
<dbReference type="InterPro" id="IPR043504">
    <property type="entry name" value="Peptidase_S1_PA_chymotrypsin"/>
</dbReference>